<evidence type="ECO:0000313" key="1">
    <source>
        <dbReference type="EMBL" id="KAF2133931.1"/>
    </source>
</evidence>
<reference evidence="1" key="1">
    <citation type="journal article" date="2020" name="Stud. Mycol.">
        <title>101 Dothideomycetes genomes: a test case for predicting lifestyles and emergence of pathogens.</title>
        <authorList>
            <person name="Haridas S."/>
            <person name="Albert R."/>
            <person name="Binder M."/>
            <person name="Bloem J."/>
            <person name="Labutti K."/>
            <person name="Salamov A."/>
            <person name="Andreopoulos B."/>
            <person name="Baker S."/>
            <person name="Barry K."/>
            <person name="Bills G."/>
            <person name="Bluhm B."/>
            <person name="Cannon C."/>
            <person name="Castanera R."/>
            <person name="Culley D."/>
            <person name="Daum C."/>
            <person name="Ezra D."/>
            <person name="Gonzalez J."/>
            <person name="Henrissat B."/>
            <person name="Kuo A."/>
            <person name="Liang C."/>
            <person name="Lipzen A."/>
            <person name="Lutzoni F."/>
            <person name="Magnuson J."/>
            <person name="Mondo S."/>
            <person name="Nolan M."/>
            <person name="Ohm R."/>
            <person name="Pangilinan J."/>
            <person name="Park H.-J."/>
            <person name="Ramirez L."/>
            <person name="Alfaro M."/>
            <person name="Sun H."/>
            <person name="Tritt A."/>
            <person name="Yoshinaga Y."/>
            <person name="Zwiers L.-H."/>
            <person name="Turgeon B."/>
            <person name="Goodwin S."/>
            <person name="Spatafora J."/>
            <person name="Crous P."/>
            <person name="Grigoriev I."/>
        </authorList>
    </citation>
    <scope>NUCLEOTIDE SEQUENCE</scope>
    <source>
        <strain evidence="1">CBS 119687</strain>
    </source>
</reference>
<sequence length="52" mass="5913">MVSMCFRCTPMIVTIPCFRYTKERSGCCRPVCTCLSERNATYATAVQLLLLM</sequence>
<dbReference type="GeneID" id="54402288"/>
<dbReference type="EMBL" id="ML977498">
    <property type="protein sequence ID" value="KAF2133931.1"/>
    <property type="molecule type" value="Genomic_DNA"/>
</dbReference>
<accession>A0A6A6ATQ1</accession>
<organism evidence="1 2">
    <name type="scientific">Dothidotthia symphoricarpi CBS 119687</name>
    <dbReference type="NCBI Taxonomy" id="1392245"/>
    <lineage>
        <taxon>Eukaryota</taxon>
        <taxon>Fungi</taxon>
        <taxon>Dikarya</taxon>
        <taxon>Ascomycota</taxon>
        <taxon>Pezizomycotina</taxon>
        <taxon>Dothideomycetes</taxon>
        <taxon>Pleosporomycetidae</taxon>
        <taxon>Pleosporales</taxon>
        <taxon>Dothidotthiaceae</taxon>
        <taxon>Dothidotthia</taxon>
    </lineage>
</organism>
<name>A0A6A6ATQ1_9PLEO</name>
<protein>
    <submittedName>
        <fullName evidence="1">Uncharacterized protein</fullName>
    </submittedName>
</protein>
<proteinExistence type="predicted"/>
<dbReference type="RefSeq" id="XP_033528318.1">
    <property type="nucleotide sequence ID" value="XM_033661856.1"/>
</dbReference>
<keyword evidence="2" id="KW-1185">Reference proteome</keyword>
<gene>
    <name evidence="1" type="ORF">P153DRAFT_101148</name>
</gene>
<dbReference type="AlphaFoldDB" id="A0A6A6ATQ1"/>
<evidence type="ECO:0000313" key="2">
    <source>
        <dbReference type="Proteomes" id="UP000799771"/>
    </source>
</evidence>
<dbReference type="Proteomes" id="UP000799771">
    <property type="component" value="Unassembled WGS sequence"/>
</dbReference>